<dbReference type="CDD" id="cd14066">
    <property type="entry name" value="STKc_IRAK"/>
    <property type="match status" value="1"/>
</dbReference>
<dbReference type="InterPro" id="IPR011050">
    <property type="entry name" value="Pectin_lyase_fold/virulence"/>
</dbReference>
<keyword evidence="8" id="KW-0812">Transmembrane</keyword>
<feature type="transmembrane region" description="Helical" evidence="8">
    <location>
        <begin position="675"/>
        <end position="698"/>
    </location>
</feature>
<dbReference type="PANTHER" id="PTHR47989:SF61">
    <property type="entry name" value="PROTEIN KINASE DOMAIN-CONTAINING PROTEIN"/>
    <property type="match status" value="1"/>
</dbReference>
<dbReference type="PROSITE" id="PS50011">
    <property type="entry name" value="PROTEIN_KINASE_DOM"/>
    <property type="match status" value="1"/>
</dbReference>
<keyword evidence="5 6" id="KW-0067">ATP-binding</keyword>
<feature type="region of interest" description="Disordered" evidence="7">
    <location>
        <begin position="56"/>
        <end position="250"/>
    </location>
</feature>
<evidence type="ECO:0000256" key="7">
    <source>
        <dbReference type="SAM" id="MobiDB-lite"/>
    </source>
</evidence>
<dbReference type="GO" id="GO:0005524">
    <property type="term" value="F:ATP binding"/>
    <property type="evidence" value="ECO:0007669"/>
    <property type="project" value="UniProtKB-UniRule"/>
</dbReference>
<dbReference type="EMBL" id="BFEA01000441">
    <property type="protein sequence ID" value="GBG83499.1"/>
    <property type="molecule type" value="Genomic_DNA"/>
</dbReference>
<evidence type="ECO:0000259" key="9">
    <source>
        <dbReference type="PROSITE" id="PS50011"/>
    </source>
</evidence>
<dbReference type="InterPro" id="IPR011009">
    <property type="entry name" value="Kinase-like_dom_sf"/>
</dbReference>
<dbReference type="Proteomes" id="UP000265515">
    <property type="component" value="Unassembled WGS sequence"/>
</dbReference>
<dbReference type="SUPFAM" id="SSF56112">
    <property type="entry name" value="Protein kinase-like (PK-like)"/>
    <property type="match status" value="1"/>
</dbReference>
<dbReference type="Gene3D" id="1.10.510.10">
    <property type="entry name" value="Transferase(Phosphotransferase) domain 1"/>
    <property type="match status" value="1"/>
</dbReference>
<dbReference type="SMART" id="SM00220">
    <property type="entry name" value="S_TKc"/>
    <property type="match status" value="1"/>
</dbReference>
<keyword evidence="3 6" id="KW-0547">Nucleotide-binding</keyword>
<evidence type="ECO:0000256" key="6">
    <source>
        <dbReference type="PROSITE-ProRule" id="PRU10141"/>
    </source>
</evidence>
<dbReference type="PROSITE" id="PS00108">
    <property type="entry name" value="PROTEIN_KINASE_ST"/>
    <property type="match status" value="1"/>
</dbReference>
<feature type="region of interest" description="Disordered" evidence="7">
    <location>
        <begin position="548"/>
        <end position="574"/>
    </location>
</feature>
<accession>A0A388LME9</accession>
<feature type="compositionally biased region" description="Gly residues" evidence="7">
    <location>
        <begin position="185"/>
        <end position="199"/>
    </location>
</feature>
<name>A0A388LME9_CHABU</name>
<dbReference type="InterPro" id="IPR017441">
    <property type="entry name" value="Protein_kinase_ATP_BS"/>
</dbReference>
<feature type="compositionally biased region" description="Gly residues" evidence="7">
    <location>
        <begin position="272"/>
        <end position="285"/>
    </location>
</feature>
<feature type="compositionally biased region" description="Basic and acidic residues" evidence="7">
    <location>
        <begin position="103"/>
        <end position="135"/>
    </location>
</feature>
<dbReference type="OrthoDB" id="4062651at2759"/>
<dbReference type="AlphaFoldDB" id="A0A388LME9"/>
<evidence type="ECO:0000256" key="2">
    <source>
        <dbReference type="ARBA" id="ARBA00022679"/>
    </source>
</evidence>
<dbReference type="PROSITE" id="PS00107">
    <property type="entry name" value="PROTEIN_KINASE_ATP"/>
    <property type="match status" value="1"/>
</dbReference>
<keyword evidence="4" id="KW-0418">Kinase</keyword>
<dbReference type="GO" id="GO:0004672">
    <property type="term" value="F:protein kinase activity"/>
    <property type="evidence" value="ECO:0007669"/>
    <property type="project" value="InterPro"/>
</dbReference>
<proteinExistence type="predicted"/>
<dbReference type="InterPro" id="IPR000719">
    <property type="entry name" value="Prot_kinase_dom"/>
</dbReference>
<keyword evidence="11" id="KW-1185">Reference proteome</keyword>
<evidence type="ECO:0000256" key="4">
    <source>
        <dbReference type="ARBA" id="ARBA00022777"/>
    </source>
</evidence>
<dbReference type="STRING" id="69332.A0A388LME9"/>
<protein>
    <recommendedName>
        <fullName evidence="9">Protein kinase domain-containing protein</fullName>
    </recommendedName>
</protein>
<gene>
    <name evidence="10" type="ORF">CBR_g37213</name>
</gene>
<reference evidence="10 11" key="1">
    <citation type="journal article" date="2018" name="Cell">
        <title>The Chara Genome: Secondary Complexity and Implications for Plant Terrestrialization.</title>
        <authorList>
            <person name="Nishiyama T."/>
            <person name="Sakayama H."/>
            <person name="Vries J.D."/>
            <person name="Buschmann H."/>
            <person name="Saint-Marcoux D."/>
            <person name="Ullrich K.K."/>
            <person name="Haas F.B."/>
            <person name="Vanderstraeten L."/>
            <person name="Becker D."/>
            <person name="Lang D."/>
            <person name="Vosolsobe S."/>
            <person name="Rombauts S."/>
            <person name="Wilhelmsson P.K.I."/>
            <person name="Janitza P."/>
            <person name="Kern R."/>
            <person name="Heyl A."/>
            <person name="Rumpler F."/>
            <person name="Villalobos L.I.A.C."/>
            <person name="Clay J.M."/>
            <person name="Skokan R."/>
            <person name="Toyoda A."/>
            <person name="Suzuki Y."/>
            <person name="Kagoshima H."/>
            <person name="Schijlen E."/>
            <person name="Tajeshwar N."/>
            <person name="Catarino B."/>
            <person name="Hetherington A.J."/>
            <person name="Saltykova A."/>
            <person name="Bonnot C."/>
            <person name="Breuninger H."/>
            <person name="Symeonidi A."/>
            <person name="Radhakrishnan G.V."/>
            <person name="Van Nieuwerburgh F."/>
            <person name="Deforce D."/>
            <person name="Chang C."/>
            <person name="Karol K.G."/>
            <person name="Hedrich R."/>
            <person name="Ulvskov P."/>
            <person name="Glockner G."/>
            <person name="Delwiche C.F."/>
            <person name="Petrasek J."/>
            <person name="Van de Peer Y."/>
            <person name="Friml J."/>
            <person name="Beilby M."/>
            <person name="Dolan L."/>
            <person name="Kohara Y."/>
            <person name="Sugano S."/>
            <person name="Fujiyama A."/>
            <person name="Delaux P.-M."/>
            <person name="Quint M."/>
            <person name="TheiBen G."/>
            <person name="Hagemann M."/>
            <person name="Harholt J."/>
            <person name="Dunand C."/>
            <person name="Zachgo S."/>
            <person name="Langdale J."/>
            <person name="Maumus F."/>
            <person name="Straeten D.V.D."/>
            <person name="Gould S.B."/>
            <person name="Rensing S.A."/>
        </authorList>
    </citation>
    <scope>NUCLEOTIDE SEQUENCE [LARGE SCALE GENOMIC DNA]</scope>
    <source>
        <strain evidence="10 11">S276</strain>
    </source>
</reference>
<sequence length="1232" mass="135042">MMTSTFMVGECDGSVWRLPDTTKPRSSFDLDRDASWLGRPRRRPLAERMATGLCGGDSECGKRGAEVSGHREQVDADSATSSLIRRSREAVVIMEENEEEGGEERREEEGEKGAEERRVGNVDDFRSRFQVEKGHSNQPYGDGKDGDREDLRRWKEEDGGRRVGSDAGYGDEEGLGEIEREAGHRGQGGGGGGGGGRGGGGRRELEGKSLVIERSVRDKDQVVLVGRGGGGEGRGEGGRGGGGRGERRELGRSTAAIARSVAMSRTVQQALGNGGGGGGGGGGGRSRGKEESLAAIEEEEEEEEEEVEGRELRGSGDVMEKSVTDESLFQEALREAHLYPAIVLRFEADVVLTKDLPMVVSTANVTLQGQCSARPCIIWGQRVIFSNHTYGSLQVYDLKFMNISVIFHNSNLTMRNCVFENCTKFQLTYLPRQVPNPRSLRVDNCTFLNNVGGIVFSNVGDVTCISNSKFISYQNDAPALAMNIMPGYTGRDREVRVSNSLFKSTKGGVYLSFSDPGCNIDVVFKDTAFVSRQLDVRDVTVVLNSSSASSGSAALDGHRSAPPATPGSVDPNWTGNGTGIPTAGTQRLRLCRATFSYEAHEALPPFDVEVRLISGPRLDLELCANDSVAVPRVEGPGTALNITTNCTSCEPGTPCVLSYKERIQRDDDGQINKGLLAAIIVSISVLVVVSSGVFFFLLKGVRREGFMSKKNKLAEGSQSHHHAHLQRLHIFDLKSLQAATENFSNKIGEGGSAIVYRGKLRTGDEVAVKGLKAGYWRSEREFVHEVNLLGKLSHKNLVMLKGYCIENNRFFLVYEFVHRGTLHSYIHKNSKVNVKLDWGARFKIASEVASALEYLHHSLENPLVHRDIKPGNVLLTTNFTAKVADFGLCRMVELEDASDKTQPAGTPGYIPPEIFSGEGVSEKVDVYSFGVVILELLTGKHAVHRNFSLIKWVASNVEDADTAILACDPVIQDNADPGQIFLMMKIAMRCVDDDPETRPTMKNVVRAFEKMAPFIPESPLMMDTDINSETSIDTPRGRLIAHRGMEWSSSDETHTNAKTRTSFGEVVLLRILRLGKVAGKLESFTEIDETHLLVESGLDTEGGDADRGPREAKNNYSRKGWNAGFERMMMIFRLESSDIDPREWRKFVRSWGLRFSRSPMMTGNAWSDLVADLQAAKIERATTAGRHAKVALMLLQQISGSRVRIPRVTCSCNSLFGNLQRRSVENVSFAAT</sequence>
<feature type="compositionally biased region" description="Basic and acidic residues" evidence="7">
    <location>
        <begin position="59"/>
        <end position="74"/>
    </location>
</feature>
<feature type="region of interest" description="Disordered" evidence="7">
    <location>
        <begin position="269"/>
        <end position="313"/>
    </location>
</feature>
<keyword evidence="1" id="KW-0723">Serine/threonine-protein kinase</keyword>
<dbReference type="FunFam" id="1.10.510.10:FF:000095">
    <property type="entry name" value="protein STRUBBELIG-RECEPTOR FAMILY 8"/>
    <property type="match status" value="1"/>
</dbReference>
<dbReference type="InterPro" id="IPR008271">
    <property type="entry name" value="Ser/Thr_kinase_AS"/>
</dbReference>
<feature type="compositionally biased region" description="Gly residues" evidence="7">
    <location>
        <begin position="226"/>
        <end position="243"/>
    </location>
</feature>
<dbReference type="SUPFAM" id="SSF51126">
    <property type="entry name" value="Pectin lyase-like"/>
    <property type="match status" value="1"/>
</dbReference>
<dbReference type="InterPro" id="IPR012334">
    <property type="entry name" value="Pectin_lyas_fold"/>
</dbReference>
<comment type="caution">
    <text evidence="10">The sequence shown here is derived from an EMBL/GenBank/DDBJ whole genome shotgun (WGS) entry which is preliminary data.</text>
</comment>
<dbReference type="InterPro" id="IPR001245">
    <property type="entry name" value="Ser-Thr/Tyr_kinase_cat_dom"/>
</dbReference>
<evidence type="ECO:0000313" key="11">
    <source>
        <dbReference type="Proteomes" id="UP000265515"/>
    </source>
</evidence>
<keyword evidence="8" id="KW-0472">Membrane</keyword>
<keyword evidence="8" id="KW-1133">Transmembrane helix</keyword>
<dbReference type="Gramene" id="GBG83499">
    <property type="protein sequence ID" value="GBG83499"/>
    <property type="gene ID" value="CBR_g37213"/>
</dbReference>
<evidence type="ECO:0000256" key="3">
    <source>
        <dbReference type="ARBA" id="ARBA00022741"/>
    </source>
</evidence>
<evidence type="ECO:0000313" key="10">
    <source>
        <dbReference type="EMBL" id="GBG83499.1"/>
    </source>
</evidence>
<evidence type="ECO:0000256" key="8">
    <source>
        <dbReference type="SAM" id="Phobius"/>
    </source>
</evidence>
<dbReference type="Pfam" id="PF07714">
    <property type="entry name" value="PK_Tyr_Ser-Thr"/>
    <property type="match status" value="1"/>
</dbReference>
<dbReference type="Gene3D" id="2.160.20.10">
    <property type="entry name" value="Single-stranded right-handed beta-helix, Pectin lyase-like"/>
    <property type="match status" value="1"/>
</dbReference>
<dbReference type="Gene3D" id="3.30.200.20">
    <property type="entry name" value="Phosphorylase Kinase, domain 1"/>
    <property type="match status" value="1"/>
</dbReference>
<keyword evidence="2" id="KW-0808">Transferase</keyword>
<organism evidence="10 11">
    <name type="scientific">Chara braunii</name>
    <name type="common">Braun's stonewort</name>
    <dbReference type="NCBI Taxonomy" id="69332"/>
    <lineage>
        <taxon>Eukaryota</taxon>
        <taxon>Viridiplantae</taxon>
        <taxon>Streptophyta</taxon>
        <taxon>Charophyceae</taxon>
        <taxon>Charales</taxon>
        <taxon>Characeae</taxon>
        <taxon>Chara</taxon>
    </lineage>
</organism>
<evidence type="ECO:0000256" key="1">
    <source>
        <dbReference type="ARBA" id="ARBA00022527"/>
    </source>
</evidence>
<evidence type="ECO:0000256" key="5">
    <source>
        <dbReference type="ARBA" id="ARBA00022840"/>
    </source>
</evidence>
<feature type="compositionally biased region" description="Acidic residues" evidence="7">
    <location>
        <begin position="296"/>
        <end position="308"/>
    </location>
</feature>
<dbReference type="PANTHER" id="PTHR47989">
    <property type="entry name" value="OS01G0750732 PROTEIN"/>
    <property type="match status" value="1"/>
</dbReference>
<feature type="binding site" evidence="6">
    <location>
        <position position="769"/>
    </location>
    <ligand>
        <name>ATP</name>
        <dbReference type="ChEBI" id="CHEBI:30616"/>
    </ligand>
</feature>
<feature type="compositionally biased region" description="Basic and acidic residues" evidence="7">
    <location>
        <begin position="142"/>
        <end position="164"/>
    </location>
</feature>
<feature type="domain" description="Protein kinase" evidence="9">
    <location>
        <begin position="741"/>
        <end position="1015"/>
    </location>
</feature>